<dbReference type="Proteomes" id="UP001595456">
    <property type="component" value="Unassembled WGS sequence"/>
</dbReference>
<protein>
    <submittedName>
        <fullName evidence="2">Type IV conjugative transfer system protein TraE</fullName>
    </submittedName>
</protein>
<evidence type="ECO:0000313" key="3">
    <source>
        <dbReference type="Proteomes" id="UP001595456"/>
    </source>
</evidence>
<sequence length="190" mass="20809">MFADISHERQQSLLRQRNLFALTSAGLGIALVITAGLAATRDREVVLLPTLPSALTVSSAGVEADYLELVTRDTALVLLNRSPEGLDYWMAEILKLADPASHGQLKADLVRIVAEQRGSDVTQAFVIRSMTVDPKALTSEVTGTLKTFVGAQVIASDDRRFRFHWTYRGLRLALAGFAQVPTDKQMKEAK</sequence>
<keyword evidence="1" id="KW-0812">Transmembrane</keyword>
<dbReference type="RefSeq" id="WP_336924709.1">
    <property type="nucleotide sequence ID" value="NZ_JBANRO010000002.1"/>
</dbReference>
<keyword evidence="3" id="KW-1185">Reference proteome</keyword>
<name>A0ABV7E2I2_9SPHN</name>
<evidence type="ECO:0000313" key="2">
    <source>
        <dbReference type="EMBL" id="MFC3096205.1"/>
    </source>
</evidence>
<feature type="transmembrane region" description="Helical" evidence="1">
    <location>
        <begin position="19"/>
        <end position="39"/>
    </location>
</feature>
<comment type="caution">
    <text evidence="2">The sequence shown here is derived from an EMBL/GenBank/DDBJ whole genome shotgun (WGS) entry which is preliminary data.</text>
</comment>
<dbReference type="EMBL" id="JBHRST010000001">
    <property type="protein sequence ID" value="MFC3096205.1"/>
    <property type="molecule type" value="Genomic_DNA"/>
</dbReference>
<evidence type="ECO:0000256" key="1">
    <source>
        <dbReference type="SAM" id="Phobius"/>
    </source>
</evidence>
<gene>
    <name evidence="2" type="ORF">ACFODU_00125</name>
</gene>
<organism evidence="2 3">
    <name type="scientific">Alteraurantiacibacter palmitatis</name>
    <dbReference type="NCBI Taxonomy" id="2054628"/>
    <lineage>
        <taxon>Bacteria</taxon>
        <taxon>Pseudomonadati</taxon>
        <taxon>Pseudomonadota</taxon>
        <taxon>Alphaproteobacteria</taxon>
        <taxon>Sphingomonadales</taxon>
        <taxon>Erythrobacteraceae</taxon>
        <taxon>Alteraurantiacibacter</taxon>
    </lineage>
</organism>
<proteinExistence type="predicted"/>
<reference evidence="3" key="1">
    <citation type="journal article" date="2019" name="Int. J. Syst. Evol. Microbiol.">
        <title>The Global Catalogue of Microorganisms (GCM) 10K type strain sequencing project: providing services to taxonomists for standard genome sequencing and annotation.</title>
        <authorList>
            <consortium name="The Broad Institute Genomics Platform"/>
            <consortium name="The Broad Institute Genome Sequencing Center for Infectious Disease"/>
            <person name="Wu L."/>
            <person name="Ma J."/>
        </authorList>
    </citation>
    <scope>NUCLEOTIDE SEQUENCE [LARGE SCALE GENOMIC DNA]</scope>
    <source>
        <strain evidence="3">KCTC 52607</strain>
    </source>
</reference>
<dbReference type="InterPro" id="IPR007973">
    <property type="entry name" value="Pilus_assembly_TraE"/>
</dbReference>
<keyword evidence="1" id="KW-1133">Transmembrane helix</keyword>
<accession>A0ABV7E2I2</accession>
<dbReference type="Pfam" id="PF05309">
    <property type="entry name" value="TraE"/>
    <property type="match status" value="1"/>
</dbReference>
<keyword evidence="1" id="KW-0472">Membrane</keyword>